<feature type="chain" id="PRO_5026001344" description="Lipoprotein" evidence="1">
    <location>
        <begin position="22"/>
        <end position="231"/>
    </location>
</feature>
<accession>A0A6G1X3Y8</accession>
<dbReference type="Proteomes" id="UP000480185">
    <property type="component" value="Unassembled WGS sequence"/>
</dbReference>
<organism evidence="2 3">
    <name type="scientific">Salinibacillus xinjiangensis</name>
    <dbReference type="NCBI Taxonomy" id="1229268"/>
    <lineage>
        <taxon>Bacteria</taxon>
        <taxon>Bacillati</taxon>
        <taxon>Bacillota</taxon>
        <taxon>Bacilli</taxon>
        <taxon>Bacillales</taxon>
        <taxon>Bacillaceae</taxon>
        <taxon>Salinibacillus</taxon>
    </lineage>
</organism>
<keyword evidence="1" id="KW-0732">Signal</keyword>
<dbReference type="PROSITE" id="PS51257">
    <property type="entry name" value="PROKAR_LIPOPROTEIN"/>
    <property type="match status" value="1"/>
</dbReference>
<keyword evidence="3" id="KW-1185">Reference proteome</keyword>
<gene>
    <name evidence="2" type="ORF">GH754_04625</name>
</gene>
<feature type="signal peptide" evidence="1">
    <location>
        <begin position="1"/>
        <end position="21"/>
    </location>
</feature>
<name>A0A6G1X3Y8_9BACI</name>
<dbReference type="EMBL" id="WJNH01000002">
    <property type="protein sequence ID" value="MRG85616.1"/>
    <property type="molecule type" value="Genomic_DNA"/>
</dbReference>
<protein>
    <recommendedName>
        <fullName evidence="4">Lipoprotein</fullName>
    </recommendedName>
</protein>
<evidence type="ECO:0008006" key="4">
    <source>
        <dbReference type="Google" id="ProtNLM"/>
    </source>
</evidence>
<dbReference type="RefSeq" id="WP_153727540.1">
    <property type="nucleotide sequence ID" value="NZ_WJNH01000002.1"/>
</dbReference>
<evidence type="ECO:0000313" key="3">
    <source>
        <dbReference type="Proteomes" id="UP000480185"/>
    </source>
</evidence>
<proteinExistence type="predicted"/>
<comment type="caution">
    <text evidence="2">The sequence shown here is derived from an EMBL/GenBank/DDBJ whole genome shotgun (WGS) entry which is preliminary data.</text>
</comment>
<reference evidence="2 3" key="1">
    <citation type="submission" date="2019-11" db="EMBL/GenBank/DDBJ databases">
        <authorList>
            <person name="Li J."/>
        </authorList>
    </citation>
    <scope>NUCLEOTIDE SEQUENCE [LARGE SCALE GENOMIC DNA]</scope>
    <source>
        <strain evidence="2 3">J4</strain>
    </source>
</reference>
<dbReference type="AlphaFoldDB" id="A0A6G1X3Y8"/>
<dbReference type="OrthoDB" id="2829902at2"/>
<evidence type="ECO:0000313" key="2">
    <source>
        <dbReference type="EMBL" id="MRG85616.1"/>
    </source>
</evidence>
<evidence type="ECO:0000256" key="1">
    <source>
        <dbReference type="SAM" id="SignalP"/>
    </source>
</evidence>
<sequence>MKRIFMLLILLILIGCSEEKATEVVDVPVIGEEEEEEQVELPQTISIPIVSTNDSLTISLSNIPLLAYYLGNADSNVEELTKNFKATHLIDLENSSLYVMGYACQNNDCSYLFIQKGEEERIIPVADIASFVSFQMSPDQEKILLHFARTKTDETKKNHISVIDLENMEILPLKNEELTVDILNYHYVIESMEWVDEDKVQVQLATNPKETEIQLEESENQSQQNTFVFEL</sequence>